<dbReference type="Proteomes" id="UP000887565">
    <property type="component" value="Unplaced"/>
</dbReference>
<name>A0A915L8H7_ROMCU</name>
<proteinExistence type="predicted"/>
<reference evidence="2" key="1">
    <citation type="submission" date="2022-11" db="UniProtKB">
        <authorList>
            <consortium name="WormBaseParasite"/>
        </authorList>
    </citation>
    <scope>IDENTIFICATION</scope>
</reference>
<evidence type="ECO:0000313" key="1">
    <source>
        <dbReference type="Proteomes" id="UP000887565"/>
    </source>
</evidence>
<keyword evidence="1" id="KW-1185">Reference proteome</keyword>
<organism evidence="1 2">
    <name type="scientific">Romanomermis culicivorax</name>
    <name type="common">Nematode worm</name>
    <dbReference type="NCBI Taxonomy" id="13658"/>
    <lineage>
        <taxon>Eukaryota</taxon>
        <taxon>Metazoa</taxon>
        <taxon>Ecdysozoa</taxon>
        <taxon>Nematoda</taxon>
        <taxon>Enoplea</taxon>
        <taxon>Dorylaimia</taxon>
        <taxon>Mermithida</taxon>
        <taxon>Mermithoidea</taxon>
        <taxon>Mermithidae</taxon>
        <taxon>Romanomermis</taxon>
    </lineage>
</organism>
<dbReference type="AlphaFoldDB" id="A0A915L8H7"/>
<sequence length="69" mass="8230">MDAFSWKYIALIQECFDTLETKTCIKFRPLRAMTQLEEAYNKPLRIYSILERQCVTTIGYNPYGENRSR</sequence>
<evidence type="ECO:0000313" key="2">
    <source>
        <dbReference type="WBParaSite" id="nRc.2.0.1.t47122-RA"/>
    </source>
</evidence>
<accession>A0A915L8H7</accession>
<protein>
    <submittedName>
        <fullName evidence="2">Uncharacterized protein</fullName>
    </submittedName>
</protein>
<dbReference type="WBParaSite" id="nRc.2.0.1.t47122-RA">
    <property type="protein sequence ID" value="nRc.2.0.1.t47122-RA"/>
    <property type="gene ID" value="nRc.2.0.1.g47122"/>
</dbReference>